<dbReference type="PROSITE" id="PS00154">
    <property type="entry name" value="ATPASE_E1_E2"/>
    <property type="match status" value="1"/>
</dbReference>
<dbReference type="NCBIfam" id="TIGR01525">
    <property type="entry name" value="ATPase-IB_hvy"/>
    <property type="match status" value="1"/>
</dbReference>
<protein>
    <recommendedName>
        <fullName evidence="3">P-type Cu(+) transporter</fullName>
        <ecNumber evidence="3">7.2.2.8</ecNumber>
    </recommendedName>
</protein>
<evidence type="ECO:0000256" key="9">
    <source>
        <dbReference type="ARBA" id="ARBA00022840"/>
    </source>
</evidence>
<dbReference type="Proteomes" id="UP000177067">
    <property type="component" value="Unassembled WGS sequence"/>
</dbReference>
<dbReference type="FunFam" id="3.30.70.100:FF:000005">
    <property type="entry name" value="Copper-exporting P-type ATPase A"/>
    <property type="match status" value="1"/>
</dbReference>
<evidence type="ECO:0000256" key="10">
    <source>
        <dbReference type="ARBA" id="ARBA00022967"/>
    </source>
</evidence>
<keyword evidence="7 14" id="KW-0479">Metal-binding</keyword>
<dbReference type="PROSITE" id="PS01047">
    <property type="entry name" value="HMA_1"/>
    <property type="match status" value="1"/>
</dbReference>
<dbReference type="InterPro" id="IPR023214">
    <property type="entry name" value="HAD_sf"/>
</dbReference>
<dbReference type="InterPro" id="IPR017969">
    <property type="entry name" value="Heavy-metal-associated_CS"/>
</dbReference>
<feature type="transmembrane region" description="Helical" evidence="14">
    <location>
        <begin position="692"/>
        <end position="711"/>
    </location>
</feature>
<evidence type="ECO:0000256" key="1">
    <source>
        <dbReference type="ARBA" id="ARBA00004651"/>
    </source>
</evidence>
<proteinExistence type="inferred from homology"/>
<dbReference type="SFLD" id="SFLDS00003">
    <property type="entry name" value="Haloacid_Dehalogenase"/>
    <property type="match status" value="1"/>
</dbReference>
<gene>
    <name evidence="16" type="ORF">A2725_04175</name>
</gene>
<dbReference type="Pfam" id="PF00403">
    <property type="entry name" value="HMA"/>
    <property type="match status" value="1"/>
</dbReference>
<evidence type="ECO:0000313" key="17">
    <source>
        <dbReference type="Proteomes" id="UP000177067"/>
    </source>
</evidence>
<reference evidence="16 17" key="1">
    <citation type="journal article" date="2016" name="Nat. Commun.">
        <title>Thousands of microbial genomes shed light on interconnected biogeochemical processes in an aquifer system.</title>
        <authorList>
            <person name="Anantharaman K."/>
            <person name="Brown C.T."/>
            <person name="Hug L.A."/>
            <person name="Sharon I."/>
            <person name="Castelle C.J."/>
            <person name="Probst A.J."/>
            <person name="Thomas B.C."/>
            <person name="Singh A."/>
            <person name="Wilkins M.J."/>
            <person name="Karaoz U."/>
            <person name="Brodie E.L."/>
            <person name="Williams K.H."/>
            <person name="Hubbard S.S."/>
            <person name="Banfield J.F."/>
        </authorList>
    </citation>
    <scope>NUCLEOTIDE SEQUENCE [LARGE SCALE GENOMIC DNA]</scope>
</reference>
<sequence length="740" mass="79915">MNKKAQFDIHGMTCASCVAHINGDLNKKEGVKSVRVNFALEQAEVEYDEDKLSVEDIVATVKKSGYKAVPKSDGGIIDKGMHRMSDGTMMSAGDHSAHVATEGEKAIKERLYKVLIAGVFGIIILLLTFGVHVEKGGIIMMLLSLGVLYAGRNFFKVGIPSLFKGRPDMDTLVALGVGAAFLYSSFIVLYRPGEAEYFMDVGIITTFILLGRYLEARAKGKASEAIKKLLQLSAKVAHRVGANGKVEDIPIEEVKIGDKIRVLPGEKVPVDGIIVEGSATIDESMVTGESIPVEKNIGDAVIGATINQNQIFVMEAKKIGADTILAHIVKLVQEAQMSRAPIQKLVDMVSKYFVWAIIFMAILTFGGWYFVDGNFARSLVYMVTVLIIACPCALGLATPISIVVGTGRGASLGILIKNAESLEKMHKITAVAFDKTGTITKGQPEVQEWVDVVGVNDELLFVAAGLESQSEHPLAKSIVKYSEKMQKEAVQAQFSDVKAVTGRGIMGKYNSKIYRVGSVNFLREQSVEINENGKKIEEYASRGFTIIGFSEDNRLIGFFAVQDGLKESSTEAIANLRSQGIKTIMLTGDNKTVAEEIAKQVGIDEVRAEVMPEDKVNIIKELQKKGEYVAMIGDGINDAPAIAQAQVGIAMGTGTDVAMESGDVVLVKGDLLKASESIALSEATLKNIKQNLFWAFIYNTVGVPIAALGFLNPKISAAAMAFSSISVVLNAMRLKRIKLK</sequence>
<keyword evidence="5 14" id="KW-1003">Cell membrane</keyword>
<dbReference type="InterPro" id="IPR018303">
    <property type="entry name" value="ATPase_P-typ_P_site"/>
</dbReference>
<keyword evidence="12" id="KW-0406">Ion transport</keyword>
<dbReference type="InterPro" id="IPR006121">
    <property type="entry name" value="HMA_dom"/>
</dbReference>
<dbReference type="InterPro" id="IPR001757">
    <property type="entry name" value="P_typ_ATPase"/>
</dbReference>
<dbReference type="InterPro" id="IPR008250">
    <property type="entry name" value="ATPase_P-typ_transduc_dom_A_sf"/>
</dbReference>
<dbReference type="GO" id="GO:0140581">
    <property type="term" value="F:P-type monovalent copper transporter activity"/>
    <property type="evidence" value="ECO:0007669"/>
    <property type="project" value="UniProtKB-EC"/>
</dbReference>
<dbReference type="SUPFAM" id="SSF81665">
    <property type="entry name" value="Calcium ATPase, transmembrane domain M"/>
    <property type="match status" value="1"/>
</dbReference>
<dbReference type="SUPFAM" id="SSF81653">
    <property type="entry name" value="Calcium ATPase, transduction domain A"/>
    <property type="match status" value="1"/>
</dbReference>
<feature type="domain" description="HMA" evidence="15">
    <location>
        <begin position="3"/>
        <end position="69"/>
    </location>
</feature>
<keyword evidence="8 14" id="KW-0547">Nucleotide-binding</keyword>
<dbReference type="EC" id="7.2.2.8" evidence="3"/>
<evidence type="ECO:0000256" key="12">
    <source>
        <dbReference type="ARBA" id="ARBA00023065"/>
    </source>
</evidence>
<dbReference type="NCBIfam" id="TIGR01494">
    <property type="entry name" value="ATPase_P-type"/>
    <property type="match status" value="1"/>
</dbReference>
<dbReference type="Pfam" id="PF00702">
    <property type="entry name" value="Hydrolase"/>
    <property type="match status" value="1"/>
</dbReference>
<evidence type="ECO:0000313" key="16">
    <source>
        <dbReference type="EMBL" id="OGH58915.1"/>
    </source>
</evidence>
<dbReference type="Gene3D" id="2.70.150.10">
    <property type="entry name" value="Calcium-transporting ATPase, cytoplasmic transduction domain A"/>
    <property type="match status" value="1"/>
</dbReference>
<dbReference type="PROSITE" id="PS50846">
    <property type="entry name" value="HMA_2"/>
    <property type="match status" value="1"/>
</dbReference>
<dbReference type="EMBL" id="MFPS01000008">
    <property type="protein sequence ID" value="OGH58915.1"/>
    <property type="molecule type" value="Genomic_DNA"/>
</dbReference>
<dbReference type="Gene3D" id="3.30.70.100">
    <property type="match status" value="1"/>
</dbReference>
<feature type="transmembrane region" description="Helical" evidence="14">
    <location>
        <begin position="717"/>
        <end position="734"/>
    </location>
</feature>
<feature type="transmembrane region" description="Helical" evidence="14">
    <location>
        <begin position="114"/>
        <end position="132"/>
    </location>
</feature>
<evidence type="ECO:0000256" key="5">
    <source>
        <dbReference type="ARBA" id="ARBA00022475"/>
    </source>
</evidence>
<dbReference type="SFLD" id="SFLDF00027">
    <property type="entry name" value="p-type_atpase"/>
    <property type="match status" value="1"/>
</dbReference>
<dbReference type="InterPro" id="IPR027256">
    <property type="entry name" value="P-typ_ATPase_IB"/>
</dbReference>
<feature type="transmembrane region" description="Helical" evidence="14">
    <location>
        <begin position="352"/>
        <end position="371"/>
    </location>
</feature>
<dbReference type="NCBIfam" id="TIGR01511">
    <property type="entry name" value="ATPase-IB1_Cu"/>
    <property type="match status" value="1"/>
</dbReference>
<dbReference type="CDD" id="cd00371">
    <property type="entry name" value="HMA"/>
    <property type="match status" value="1"/>
</dbReference>
<keyword evidence="13 14" id="KW-0472">Membrane</keyword>
<keyword evidence="6 14" id="KW-0812">Transmembrane</keyword>
<dbReference type="SUPFAM" id="SSF56784">
    <property type="entry name" value="HAD-like"/>
    <property type="match status" value="1"/>
</dbReference>
<feature type="transmembrane region" description="Helical" evidence="14">
    <location>
        <begin position="197"/>
        <end position="214"/>
    </location>
</feature>
<feature type="transmembrane region" description="Helical" evidence="14">
    <location>
        <begin position="138"/>
        <end position="159"/>
    </location>
</feature>
<comment type="subcellular location">
    <subcellularLocation>
        <location evidence="1">Cell membrane</location>
        <topology evidence="1">Multi-pass membrane protein</topology>
    </subcellularLocation>
</comment>
<evidence type="ECO:0000256" key="7">
    <source>
        <dbReference type="ARBA" id="ARBA00022723"/>
    </source>
</evidence>
<dbReference type="FunFam" id="2.70.150.10:FF:000020">
    <property type="entry name" value="Copper-exporting P-type ATPase A"/>
    <property type="match status" value="1"/>
</dbReference>
<dbReference type="InterPro" id="IPR036163">
    <property type="entry name" value="HMA_dom_sf"/>
</dbReference>
<dbReference type="PANTHER" id="PTHR43520">
    <property type="entry name" value="ATP7, ISOFORM B"/>
    <property type="match status" value="1"/>
</dbReference>
<dbReference type="PRINTS" id="PR00943">
    <property type="entry name" value="CUATPASE"/>
</dbReference>
<accession>A0A1F6LI07</accession>
<dbReference type="PANTHER" id="PTHR43520:SF8">
    <property type="entry name" value="P-TYPE CU(+) TRANSPORTER"/>
    <property type="match status" value="1"/>
</dbReference>
<evidence type="ECO:0000256" key="8">
    <source>
        <dbReference type="ARBA" id="ARBA00022741"/>
    </source>
</evidence>
<dbReference type="InterPro" id="IPR044492">
    <property type="entry name" value="P_typ_ATPase_HD_dom"/>
</dbReference>
<organism evidence="16 17">
    <name type="scientific">Candidatus Magasanikbacteria bacterium RIFCSPHIGHO2_01_FULL_33_34</name>
    <dbReference type="NCBI Taxonomy" id="1798671"/>
    <lineage>
        <taxon>Bacteria</taxon>
        <taxon>Candidatus Magasanikiibacteriota</taxon>
    </lineage>
</organism>
<dbReference type="PRINTS" id="PR00119">
    <property type="entry name" value="CATATPASE"/>
</dbReference>
<dbReference type="GO" id="GO:0005886">
    <property type="term" value="C:plasma membrane"/>
    <property type="evidence" value="ECO:0007669"/>
    <property type="project" value="UniProtKB-SubCell"/>
</dbReference>
<dbReference type="Gene3D" id="3.40.50.1000">
    <property type="entry name" value="HAD superfamily/HAD-like"/>
    <property type="match status" value="1"/>
</dbReference>
<keyword evidence="11 14" id="KW-1133">Transmembrane helix</keyword>
<dbReference type="PROSITE" id="PS01229">
    <property type="entry name" value="COF_2"/>
    <property type="match status" value="1"/>
</dbReference>
<keyword evidence="9 14" id="KW-0067">ATP-binding</keyword>
<evidence type="ECO:0000256" key="13">
    <source>
        <dbReference type="ARBA" id="ARBA00023136"/>
    </source>
</evidence>
<dbReference type="SUPFAM" id="SSF55008">
    <property type="entry name" value="HMA, heavy metal-associated domain"/>
    <property type="match status" value="1"/>
</dbReference>
<evidence type="ECO:0000256" key="3">
    <source>
        <dbReference type="ARBA" id="ARBA00012517"/>
    </source>
</evidence>
<evidence type="ECO:0000256" key="11">
    <source>
        <dbReference type="ARBA" id="ARBA00022989"/>
    </source>
</evidence>
<evidence type="ECO:0000256" key="6">
    <source>
        <dbReference type="ARBA" id="ARBA00022692"/>
    </source>
</evidence>
<dbReference type="InterPro" id="IPR023298">
    <property type="entry name" value="ATPase_P-typ_TM_dom_sf"/>
</dbReference>
<dbReference type="InterPro" id="IPR036412">
    <property type="entry name" value="HAD-like_sf"/>
</dbReference>
<feature type="transmembrane region" description="Helical" evidence="14">
    <location>
        <begin position="383"/>
        <end position="404"/>
    </location>
</feature>
<evidence type="ECO:0000259" key="15">
    <source>
        <dbReference type="PROSITE" id="PS50846"/>
    </source>
</evidence>
<dbReference type="InterPro" id="IPR023299">
    <property type="entry name" value="ATPase_P-typ_cyto_dom_N"/>
</dbReference>
<dbReference type="GO" id="GO:0005524">
    <property type="term" value="F:ATP binding"/>
    <property type="evidence" value="ECO:0007669"/>
    <property type="project" value="UniProtKB-UniRule"/>
</dbReference>
<dbReference type="Gene3D" id="3.40.1110.10">
    <property type="entry name" value="Calcium-transporting ATPase, cytoplasmic domain N"/>
    <property type="match status" value="1"/>
</dbReference>
<dbReference type="CDD" id="cd02094">
    <property type="entry name" value="P-type_ATPase_Cu-like"/>
    <property type="match status" value="1"/>
</dbReference>
<dbReference type="GO" id="GO:0016887">
    <property type="term" value="F:ATP hydrolysis activity"/>
    <property type="evidence" value="ECO:0007669"/>
    <property type="project" value="InterPro"/>
</dbReference>
<evidence type="ECO:0000256" key="14">
    <source>
        <dbReference type="RuleBase" id="RU362081"/>
    </source>
</evidence>
<keyword evidence="10" id="KW-1278">Translocase</keyword>
<comment type="caution">
    <text evidence="16">The sequence shown here is derived from an EMBL/GenBank/DDBJ whole genome shotgun (WGS) entry which is preliminary data.</text>
</comment>
<evidence type="ECO:0000256" key="4">
    <source>
        <dbReference type="ARBA" id="ARBA00022448"/>
    </source>
</evidence>
<dbReference type="GO" id="GO:0055070">
    <property type="term" value="P:copper ion homeostasis"/>
    <property type="evidence" value="ECO:0007669"/>
    <property type="project" value="TreeGrafter"/>
</dbReference>
<name>A0A1F6LI07_9BACT</name>
<dbReference type="AlphaFoldDB" id="A0A1F6LI07"/>
<keyword evidence="4" id="KW-0813">Transport</keyword>
<dbReference type="GO" id="GO:0005507">
    <property type="term" value="F:copper ion binding"/>
    <property type="evidence" value="ECO:0007669"/>
    <property type="project" value="TreeGrafter"/>
</dbReference>
<comment type="similarity">
    <text evidence="2 14">Belongs to the cation transport ATPase (P-type) (TC 3.A.3) family. Type IB subfamily.</text>
</comment>
<dbReference type="GO" id="GO:0043682">
    <property type="term" value="F:P-type divalent copper transporter activity"/>
    <property type="evidence" value="ECO:0007669"/>
    <property type="project" value="TreeGrafter"/>
</dbReference>
<dbReference type="SFLD" id="SFLDG00002">
    <property type="entry name" value="C1.7:_P-type_atpase_like"/>
    <property type="match status" value="1"/>
</dbReference>
<feature type="transmembrane region" description="Helical" evidence="14">
    <location>
        <begin position="171"/>
        <end position="191"/>
    </location>
</feature>
<dbReference type="Pfam" id="PF00122">
    <property type="entry name" value="E1-E2_ATPase"/>
    <property type="match status" value="1"/>
</dbReference>
<dbReference type="InterPro" id="IPR059000">
    <property type="entry name" value="ATPase_P-type_domA"/>
</dbReference>
<dbReference type="FunFam" id="3.40.50.1000:FF:000020">
    <property type="entry name" value="Probable cation-transporting P-type ATPase"/>
    <property type="match status" value="1"/>
</dbReference>
<evidence type="ECO:0000256" key="2">
    <source>
        <dbReference type="ARBA" id="ARBA00006024"/>
    </source>
</evidence>